<dbReference type="Pfam" id="PF18759">
    <property type="entry name" value="Plavaka"/>
    <property type="match status" value="1"/>
</dbReference>
<reference evidence="2" key="1">
    <citation type="submission" date="2018-04" db="EMBL/GenBank/DDBJ databases">
        <title>Whole genome sequencing of Hypsizygus marmoreus.</title>
        <authorList>
            <person name="Choi I.-G."/>
            <person name="Min B."/>
            <person name="Kim J.-G."/>
            <person name="Kim S."/>
            <person name="Oh Y.-L."/>
            <person name="Kong W.-S."/>
            <person name="Park H."/>
            <person name="Jeong J."/>
            <person name="Song E.-S."/>
        </authorList>
    </citation>
    <scope>NUCLEOTIDE SEQUENCE [LARGE SCALE GENOMIC DNA]</scope>
    <source>
        <strain evidence="2">51987-8</strain>
    </source>
</reference>
<name>A0A369JT63_HYPMA</name>
<dbReference type="EMBL" id="LUEZ02000049">
    <property type="protein sequence ID" value="RDB22554.1"/>
    <property type="molecule type" value="Genomic_DNA"/>
</dbReference>
<evidence type="ECO:0000313" key="2">
    <source>
        <dbReference type="EMBL" id="RDB22554.1"/>
    </source>
</evidence>
<feature type="compositionally biased region" description="Basic and acidic residues" evidence="1">
    <location>
        <begin position="533"/>
        <end position="542"/>
    </location>
</feature>
<evidence type="ECO:0000256" key="1">
    <source>
        <dbReference type="SAM" id="MobiDB-lite"/>
    </source>
</evidence>
<dbReference type="AlphaFoldDB" id="A0A369JT63"/>
<sequence length="569" mass="64998">MPDIPSQCNADVDMEVDTCSIAERKPKRARILPSRYRDILPEPLLPIIPPANHTSPLPPPFHCPHPSFLRTNLGLCRIFSASQEFTSGNLASHDPEALLSLKECASQTHCRSAFLWSIPKSELLSPRRLVLVRWRSKVSEKLSKAPQYCWGSKLQSGDVQETHWKRIDTRLAEDSFDGEEWEDEDFGWRFAPVTISVPIPRNAVHPGPKDYTIPAFYHRSIISVIREKLNNPKDNARFHYEPFELHWQPPGAISKQEFMRATPCPVENPTGRCIYEAYHHGLVVTCLDGITRRFYPRIFTYSADYPEKILMACIRNLGGCPCPRCLIPLAHVHRLGMTRDREQWKTMPRVDDDQRRANVSGARRAIYESKRTVDGSTVQNILKPKSLVPTLNSFSERLGSFPGFNLFDMFVVDLLHEFELGVWKALFIHLLRILEAINVALINELDRNIELKKMAAHNFEDLLQVSSDLWSGWIPTRSTHIFRLTLLDGAMARAFKASTPYRLHPSTSGQCYHPTGGSIEAFRKQDMLAFSTRELRREAEARKRQKAKKSASKAPQKKASKGDKILKED</sequence>
<evidence type="ECO:0000313" key="3">
    <source>
        <dbReference type="Proteomes" id="UP000076154"/>
    </source>
</evidence>
<gene>
    <name evidence="2" type="ORF">Hypma_009968</name>
</gene>
<feature type="compositionally biased region" description="Basic and acidic residues" evidence="1">
    <location>
        <begin position="560"/>
        <end position="569"/>
    </location>
</feature>
<dbReference type="InterPro" id="IPR041078">
    <property type="entry name" value="Plavaka"/>
</dbReference>
<feature type="region of interest" description="Disordered" evidence="1">
    <location>
        <begin position="533"/>
        <end position="569"/>
    </location>
</feature>
<organism evidence="2 3">
    <name type="scientific">Hypsizygus marmoreus</name>
    <name type="common">White beech mushroom</name>
    <name type="synonym">Agaricus marmoreus</name>
    <dbReference type="NCBI Taxonomy" id="39966"/>
    <lineage>
        <taxon>Eukaryota</taxon>
        <taxon>Fungi</taxon>
        <taxon>Dikarya</taxon>
        <taxon>Basidiomycota</taxon>
        <taxon>Agaricomycotina</taxon>
        <taxon>Agaricomycetes</taxon>
        <taxon>Agaricomycetidae</taxon>
        <taxon>Agaricales</taxon>
        <taxon>Tricholomatineae</taxon>
        <taxon>Lyophyllaceae</taxon>
        <taxon>Hypsizygus</taxon>
    </lineage>
</organism>
<accession>A0A369JT63</accession>
<dbReference type="OrthoDB" id="3208495at2759"/>
<dbReference type="Proteomes" id="UP000076154">
    <property type="component" value="Unassembled WGS sequence"/>
</dbReference>
<keyword evidence="3" id="KW-1185">Reference proteome</keyword>
<proteinExistence type="predicted"/>
<protein>
    <submittedName>
        <fullName evidence="2">Uncharacterized protein</fullName>
    </submittedName>
</protein>
<feature type="compositionally biased region" description="Basic residues" evidence="1">
    <location>
        <begin position="543"/>
        <end position="559"/>
    </location>
</feature>
<dbReference type="InParanoid" id="A0A369JT63"/>
<comment type="caution">
    <text evidence="2">The sequence shown here is derived from an EMBL/GenBank/DDBJ whole genome shotgun (WGS) entry which is preliminary data.</text>
</comment>
<dbReference type="STRING" id="39966.A0A369JT63"/>